<reference evidence="3 4" key="1">
    <citation type="submission" date="2016-10" db="EMBL/GenBank/DDBJ databases">
        <authorList>
            <person name="de Groot N.N."/>
        </authorList>
    </citation>
    <scope>NUCLEOTIDE SEQUENCE [LARGE SCALE GENOMIC DNA]</scope>
    <source>
        <strain evidence="3 4">D31d</strain>
    </source>
</reference>
<protein>
    <recommendedName>
        <fullName evidence="2">DUF4099 domain-containing protein</fullName>
    </recommendedName>
</protein>
<evidence type="ECO:0000259" key="2">
    <source>
        <dbReference type="Pfam" id="PF13351"/>
    </source>
</evidence>
<feature type="region of interest" description="Disordered" evidence="1">
    <location>
        <begin position="237"/>
        <end position="257"/>
    </location>
</feature>
<accession>A0A1H3XXR1</accession>
<dbReference type="OrthoDB" id="1028473at2"/>
<gene>
    <name evidence="3" type="ORF">SAMN05216462_0384</name>
</gene>
<dbReference type="RefSeq" id="WP_074759986.1">
    <property type="nucleotide sequence ID" value="NZ_FNRF01000001.1"/>
</dbReference>
<proteinExistence type="predicted"/>
<dbReference type="Proteomes" id="UP000182257">
    <property type="component" value="Unassembled WGS sequence"/>
</dbReference>
<feature type="domain" description="DUF4099" evidence="2">
    <location>
        <begin position="9"/>
        <end position="89"/>
    </location>
</feature>
<dbReference type="Pfam" id="PF13351">
    <property type="entry name" value="DUF4099"/>
    <property type="match status" value="1"/>
</dbReference>
<dbReference type="InterPro" id="IPR025343">
    <property type="entry name" value="DUF4099"/>
</dbReference>
<evidence type="ECO:0000313" key="4">
    <source>
        <dbReference type="Proteomes" id="UP000182257"/>
    </source>
</evidence>
<evidence type="ECO:0000256" key="1">
    <source>
        <dbReference type="SAM" id="MobiDB-lite"/>
    </source>
</evidence>
<dbReference type="EMBL" id="FNRF01000001">
    <property type="protein sequence ID" value="SEA03394.1"/>
    <property type="molecule type" value="Genomic_DNA"/>
</dbReference>
<organism evidence="3 4">
    <name type="scientific">Xylanibacter ruminicola</name>
    <name type="common">Prevotella ruminicola</name>
    <dbReference type="NCBI Taxonomy" id="839"/>
    <lineage>
        <taxon>Bacteria</taxon>
        <taxon>Pseudomonadati</taxon>
        <taxon>Bacteroidota</taxon>
        <taxon>Bacteroidia</taxon>
        <taxon>Bacteroidales</taxon>
        <taxon>Prevotellaceae</taxon>
        <taxon>Xylanibacter</taxon>
    </lineage>
</organism>
<sequence>MISKYSFLEEEIPYEKLEKLGISRDAFLSMPKNLVDPIINGRVSPIIEARIKAKNGKTIAIPMKIQLSRDDDGSVKLLTYQRTKEIQNDYCLTPRELNRVKNGEVIRKELEENGIRKMKFIQLDKETNALIPRSVAHVRIAEKLKDMEKINHIELGANQKQQAQEGKPIELNVGDQKVVVGVDLREQQGFKVVNGDMDEWNRQMKIKYDLEHDDFMGYVQTDENRWEYQKCVNEQSKKDNVKNTVKKEEKNSSKLKL</sequence>
<dbReference type="AlphaFoldDB" id="A0A1H3XXR1"/>
<evidence type="ECO:0000313" key="3">
    <source>
        <dbReference type="EMBL" id="SEA03394.1"/>
    </source>
</evidence>
<name>A0A1H3XXR1_XYLRU</name>